<reference evidence="14 15" key="1">
    <citation type="journal article" date="2024" name="Int. J. Syst. Evol. Microbiol.">
        <title>Clostridium omnivorum sp. nov., isolated from anoxic soil under the treatment of reductive soil disinfestation.</title>
        <authorList>
            <person name="Ueki A."/>
            <person name="Tonouchi A."/>
            <person name="Kaku N."/>
            <person name="Honma S."/>
            <person name="Ueki K."/>
        </authorList>
    </citation>
    <scope>NUCLEOTIDE SEQUENCE [LARGE SCALE GENOMIC DNA]</scope>
    <source>
        <strain evidence="14 15">E14</strain>
    </source>
</reference>
<evidence type="ECO:0000256" key="11">
    <source>
        <dbReference type="PROSITE-ProRule" id="PRU01248"/>
    </source>
</evidence>
<dbReference type="Pfam" id="PF00589">
    <property type="entry name" value="Phage_integrase"/>
    <property type="match status" value="1"/>
</dbReference>
<evidence type="ECO:0000256" key="10">
    <source>
        <dbReference type="ARBA" id="ARBA00023306"/>
    </source>
</evidence>
<dbReference type="Proteomes" id="UP001208567">
    <property type="component" value="Unassembled WGS sequence"/>
</dbReference>
<evidence type="ECO:0000256" key="8">
    <source>
        <dbReference type="ARBA" id="ARBA00023125"/>
    </source>
</evidence>
<comment type="function">
    <text evidence="1">Site-specific tyrosine recombinase, which acts by catalyzing the cutting and rejoining of the recombining DNA molecules.</text>
</comment>
<dbReference type="InterPro" id="IPR002104">
    <property type="entry name" value="Integrase_catalytic"/>
</dbReference>
<evidence type="ECO:0000259" key="13">
    <source>
        <dbReference type="PROSITE" id="PS51900"/>
    </source>
</evidence>
<evidence type="ECO:0000256" key="7">
    <source>
        <dbReference type="ARBA" id="ARBA00022908"/>
    </source>
</evidence>
<organism evidence="14 15">
    <name type="scientific">Clostridium omnivorum</name>
    <dbReference type="NCBI Taxonomy" id="1604902"/>
    <lineage>
        <taxon>Bacteria</taxon>
        <taxon>Bacillati</taxon>
        <taxon>Bacillota</taxon>
        <taxon>Clostridia</taxon>
        <taxon>Eubacteriales</taxon>
        <taxon>Clostridiaceae</taxon>
        <taxon>Clostridium</taxon>
    </lineage>
</organism>
<dbReference type="InterPro" id="IPR013762">
    <property type="entry name" value="Integrase-like_cat_sf"/>
</dbReference>
<keyword evidence="15" id="KW-1185">Reference proteome</keyword>
<dbReference type="InterPro" id="IPR044068">
    <property type="entry name" value="CB"/>
</dbReference>
<evidence type="ECO:0000256" key="1">
    <source>
        <dbReference type="ARBA" id="ARBA00003283"/>
    </source>
</evidence>
<dbReference type="NCBIfam" id="NF040815">
    <property type="entry name" value="recomb_XerA_Arch"/>
    <property type="match status" value="1"/>
</dbReference>
<sequence>MYEDFRSNCNEEVIIKIIGKTSLEYPMIDQQKLREILYLSFHNYNVLPIEKSLVASDVEDRIMMYLAVKKLDGLSAKTLKNYKLELFKLSNTIIKPVNLITTNDLRYYLAIRGKNLKSTSLSTVISYLKSFFDWMHQEEFIERDPTRKIKQPKKEKRLRHALTIDEIERLRDACNTVRQRALLETLYATACRLSEIKDLNIDDINFSTLTTRVIGKGNKERIVYLNAKSKLYLQKYLNTRTDKNSALFVSTKHPYGRLGVRAIEREISKIGEQAKIQKQIYPHILRHSFATHALASGMTLDIIQRILGHSDPATTQIYSALNDTAVQQEYKKLNF</sequence>
<dbReference type="PROSITE" id="PS51898">
    <property type="entry name" value="TYR_RECOMBINASE"/>
    <property type="match status" value="1"/>
</dbReference>
<dbReference type="RefSeq" id="WP_264852393.1">
    <property type="nucleotide sequence ID" value="NZ_BRXR01000002.1"/>
</dbReference>
<keyword evidence="10" id="KW-0131">Cell cycle</keyword>
<evidence type="ECO:0000313" key="15">
    <source>
        <dbReference type="Proteomes" id="UP001208567"/>
    </source>
</evidence>
<keyword evidence="9" id="KW-0233">DNA recombination</keyword>
<evidence type="ECO:0000256" key="3">
    <source>
        <dbReference type="ARBA" id="ARBA00008857"/>
    </source>
</evidence>
<feature type="domain" description="Core-binding (CB)" evidence="13">
    <location>
        <begin position="56"/>
        <end position="136"/>
    </location>
</feature>
<evidence type="ECO:0000256" key="9">
    <source>
        <dbReference type="ARBA" id="ARBA00023172"/>
    </source>
</evidence>
<dbReference type="PANTHER" id="PTHR30349">
    <property type="entry name" value="PHAGE INTEGRASE-RELATED"/>
    <property type="match status" value="1"/>
</dbReference>
<dbReference type="EMBL" id="BRXR01000002">
    <property type="protein sequence ID" value="GLC32931.1"/>
    <property type="molecule type" value="Genomic_DNA"/>
</dbReference>
<dbReference type="PROSITE" id="PS51900">
    <property type="entry name" value="CB"/>
    <property type="match status" value="1"/>
</dbReference>
<evidence type="ECO:0000259" key="12">
    <source>
        <dbReference type="PROSITE" id="PS51898"/>
    </source>
</evidence>
<dbReference type="Pfam" id="PF02899">
    <property type="entry name" value="Phage_int_SAM_1"/>
    <property type="match status" value="1"/>
</dbReference>
<dbReference type="Gene3D" id="1.10.443.10">
    <property type="entry name" value="Intergrase catalytic core"/>
    <property type="match status" value="1"/>
</dbReference>
<evidence type="ECO:0000313" key="14">
    <source>
        <dbReference type="EMBL" id="GLC32931.1"/>
    </source>
</evidence>
<feature type="domain" description="Tyr recombinase" evidence="12">
    <location>
        <begin position="157"/>
        <end position="331"/>
    </location>
</feature>
<dbReference type="InterPro" id="IPR011010">
    <property type="entry name" value="DNA_brk_join_enz"/>
</dbReference>
<comment type="similarity">
    <text evidence="3">Belongs to the 'phage' integrase family.</text>
</comment>
<keyword evidence="8 11" id="KW-0238">DNA-binding</keyword>
<keyword evidence="6" id="KW-0159">Chromosome partition</keyword>
<evidence type="ECO:0000256" key="5">
    <source>
        <dbReference type="ARBA" id="ARBA00022618"/>
    </source>
</evidence>
<evidence type="ECO:0000256" key="6">
    <source>
        <dbReference type="ARBA" id="ARBA00022829"/>
    </source>
</evidence>
<keyword evidence="7" id="KW-0229">DNA integration</keyword>
<accession>A0ABQ5NCZ4</accession>
<comment type="subcellular location">
    <subcellularLocation>
        <location evidence="2">Cytoplasm</location>
    </subcellularLocation>
</comment>
<protein>
    <submittedName>
        <fullName evidence="14">Phage integrase</fullName>
    </submittedName>
</protein>
<proteinExistence type="inferred from homology"/>
<keyword evidence="5" id="KW-0132">Cell division</keyword>
<gene>
    <name evidence="14" type="ORF">bsdE14_43410</name>
</gene>
<comment type="caution">
    <text evidence="14">The sequence shown here is derived from an EMBL/GenBank/DDBJ whole genome shotgun (WGS) entry which is preliminary data.</text>
</comment>
<dbReference type="PANTHER" id="PTHR30349:SF77">
    <property type="entry name" value="TYROSINE RECOMBINASE XERC"/>
    <property type="match status" value="1"/>
</dbReference>
<dbReference type="InterPro" id="IPR010998">
    <property type="entry name" value="Integrase_recombinase_N"/>
</dbReference>
<evidence type="ECO:0000256" key="4">
    <source>
        <dbReference type="ARBA" id="ARBA00022490"/>
    </source>
</evidence>
<evidence type="ECO:0000256" key="2">
    <source>
        <dbReference type="ARBA" id="ARBA00004496"/>
    </source>
</evidence>
<keyword evidence="4" id="KW-0963">Cytoplasm</keyword>
<name>A0ABQ5NCZ4_9CLOT</name>
<dbReference type="InterPro" id="IPR004107">
    <property type="entry name" value="Integrase_SAM-like_N"/>
</dbReference>
<dbReference type="InterPro" id="IPR050090">
    <property type="entry name" value="Tyrosine_recombinase_XerCD"/>
</dbReference>
<dbReference type="Gene3D" id="1.10.150.130">
    <property type="match status" value="1"/>
</dbReference>
<dbReference type="SUPFAM" id="SSF56349">
    <property type="entry name" value="DNA breaking-rejoining enzymes"/>
    <property type="match status" value="1"/>
</dbReference>